<evidence type="ECO:0000256" key="1">
    <source>
        <dbReference type="SAM" id="MobiDB-lite"/>
    </source>
</evidence>
<comment type="caution">
    <text evidence="2">The sequence shown here is derived from an EMBL/GenBank/DDBJ whole genome shotgun (WGS) entry which is preliminary data.</text>
</comment>
<protein>
    <submittedName>
        <fullName evidence="2">Uncharacterized protein</fullName>
    </submittedName>
</protein>
<keyword evidence="3" id="KW-1185">Reference proteome</keyword>
<accession>A0AAD9J8Y0</accession>
<sequence length="102" mass="11584">MEEGFTVVKNKRTRDQSPKTASPLRKRPRPNGKPDPNQASPRLKIKIAKTECWTSAFEIALALFKAYPHLEIAQNINKEGHTILSTTREDTGLHSLYQDAKR</sequence>
<dbReference type="EMBL" id="JAODUP010000518">
    <property type="protein sequence ID" value="KAK2148065.1"/>
    <property type="molecule type" value="Genomic_DNA"/>
</dbReference>
<evidence type="ECO:0000313" key="2">
    <source>
        <dbReference type="EMBL" id="KAK2148065.1"/>
    </source>
</evidence>
<dbReference type="AlphaFoldDB" id="A0AAD9J8Y0"/>
<gene>
    <name evidence="2" type="ORF">LSH36_518g02017</name>
</gene>
<evidence type="ECO:0000313" key="3">
    <source>
        <dbReference type="Proteomes" id="UP001208570"/>
    </source>
</evidence>
<reference evidence="2" key="1">
    <citation type="journal article" date="2023" name="Mol. Biol. Evol.">
        <title>Third-Generation Sequencing Reveals the Adaptive Role of the Epigenome in Three Deep-Sea Polychaetes.</title>
        <authorList>
            <person name="Perez M."/>
            <person name="Aroh O."/>
            <person name="Sun Y."/>
            <person name="Lan Y."/>
            <person name="Juniper S.K."/>
            <person name="Young C.R."/>
            <person name="Angers B."/>
            <person name="Qian P.Y."/>
        </authorList>
    </citation>
    <scope>NUCLEOTIDE SEQUENCE</scope>
    <source>
        <strain evidence="2">P08H-3</strain>
    </source>
</reference>
<feature type="region of interest" description="Disordered" evidence="1">
    <location>
        <begin position="1"/>
        <end position="42"/>
    </location>
</feature>
<name>A0AAD9J8Y0_9ANNE</name>
<proteinExistence type="predicted"/>
<dbReference type="Proteomes" id="UP001208570">
    <property type="component" value="Unassembled WGS sequence"/>
</dbReference>
<organism evidence="2 3">
    <name type="scientific">Paralvinella palmiformis</name>
    <dbReference type="NCBI Taxonomy" id="53620"/>
    <lineage>
        <taxon>Eukaryota</taxon>
        <taxon>Metazoa</taxon>
        <taxon>Spiralia</taxon>
        <taxon>Lophotrochozoa</taxon>
        <taxon>Annelida</taxon>
        <taxon>Polychaeta</taxon>
        <taxon>Sedentaria</taxon>
        <taxon>Canalipalpata</taxon>
        <taxon>Terebellida</taxon>
        <taxon>Terebelliformia</taxon>
        <taxon>Alvinellidae</taxon>
        <taxon>Paralvinella</taxon>
    </lineage>
</organism>